<dbReference type="InterPro" id="IPR012338">
    <property type="entry name" value="Beta-lactam/transpept-like"/>
</dbReference>
<dbReference type="PANTHER" id="PTHR43319">
    <property type="entry name" value="BETA-LACTAMASE-RELATED"/>
    <property type="match status" value="1"/>
</dbReference>
<name>A0A1S1QTR7_9ACTN</name>
<protein>
    <submittedName>
        <fullName evidence="3">Serine hydrolase</fullName>
    </submittedName>
</protein>
<dbReference type="AlphaFoldDB" id="A0A1S1QTR7"/>
<dbReference type="InterPro" id="IPR001466">
    <property type="entry name" value="Beta-lactam-related"/>
</dbReference>
<evidence type="ECO:0000313" key="4">
    <source>
        <dbReference type="Proteomes" id="UP000179627"/>
    </source>
</evidence>
<dbReference type="InterPro" id="IPR052907">
    <property type="entry name" value="Beta-lactamase/esterase"/>
</dbReference>
<dbReference type="OrthoDB" id="9809635at2"/>
<dbReference type="RefSeq" id="WP_071084741.1">
    <property type="nucleotide sequence ID" value="NZ_MBLM01000115.1"/>
</dbReference>
<accession>A0A1S1QTR7</accession>
<evidence type="ECO:0000259" key="2">
    <source>
        <dbReference type="Pfam" id="PF00144"/>
    </source>
</evidence>
<feature type="region of interest" description="Disordered" evidence="1">
    <location>
        <begin position="208"/>
        <end position="238"/>
    </location>
</feature>
<dbReference type="Gene3D" id="3.40.710.10">
    <property type="entry name" value="DD-peptidase/beta-lactamase superfamily"/>
    <property type="match status" value="1"/>
</dbReference>
<proteinExistence type="predicted"/>
<organism evidence="3 4">
    <name type="scientific">Parafrankia colletiae</name>
    <dbReference type="NCBI Taxonomy" id="573497"/>
    <lineage>
        <taxon>Bacteria</taxon>
        <taxon>Bacillati</taxon>
        <taxon>Actinomycetota</taxon>
        <taxon>Actinomycetes</taxon>
        <taxon>Frankiales</taxon>
        <taxon>Frankiaceae</taxon>
        <taxon>Parafrankia</taxon>
    </lineage>
</organism>
<dbReference type="EMBL" id="MBLM01000115">
    <property type="protein sequence ID" value="OHV36695.1"/>
    <property type="molecule type" value="Genomic_DNA"/>
</dbReference>
<dbReference type="PANTHER" id="PTHR43319:SF3">
    <property type="entry name" value="BETA-LACTAMASE-RELATED DOMAIN-CONTAINING PROTEIN"/>
    <property type="match status" value="1"/>
</dbReference>
<sequence>MAEVSGTSTDTYEPVRAVLAAQLDADDTEAGASVAVHIDGEPVVDIWGGYADDARTVPWQRDTIVNVWSTTKTMTALCALILADRGLLDLDAPVARYWPEFAAAGKENVLVRHALSHTAGLPALHGRRTIQDLYDWPAVTEQLAAQAPEWEPGTAAGYHSVTQGYLVGEVVRRVTGRTLGTFFAEEVAGPLGVDFHIGLAAEHDHRVSPVIPPPSEFARPPEDAGQESEGEETESGPRLYASAANTVAWRRAEIPAANGHGNARSAAAAQSVLACGGSVRGVRLLSEAGCARAWEEQFRGVDRVLGGGPVCYGLGYRLEGRTCSWGGWGGSIVLFDPDHRMAVSYVMRRMREGDSRGLEVVLATYDCLTR</sequence>
<gene>
    <name evidence="3" type="ORF">CC117_17555</name>
</gene>
<dbReference type="Proteomes" id="UP000179627">
    <property type="component" value="Unassembled WGS sequence"/>
</dbReference>
<feature type="compositionally biased region" description="Acidic residues" evidence="1">
    <location>
        <begin position="224"/>
        <end position="234"/>
    </location>
</feature>
<comment type="caution">
    <text evidence="3">The sequence shown here is derived from an EMBL/GenBank/DDBJ whole genome shotgun (WGS) entry which is preliminary data.</text>
</comment>
<dbReference type="GO" id="GO:0016787">
    <property type="term" value="F:hydrolase activity"/>
    <property type="evidence" value="ECO:0007669"/>
    <property type="project" value="UniProtKB-KW"/>
</dbReference>
<dbReference type="Pfam" id="PF00144">
    <property type="entry name" value="Beta-lactamase"/>
    <property type="match status" value="1"/>
</dbReference>
<evidence type="ECO:0000256" key="1">
    <source>
        <dbReference type="SAM" id="MobiDB-lite"/>
    </source>
</evidence>
<evidence type="ECO:0000313" key="3">
    <source>
        <dbReference type="EMBL" id="OHV36695.1"/>
    </source>
</evidence>
<keyword evidence="3" id="KW-0378">Hydrolase</keyword>
<keyword evidence="4" id="KW-1185">Reference proteome</keyword>
<reference evidence="4" key="1">
    <citation type="submission" date="2016-07" db="EMBL/GenBank/DDBJ databases">
        <title>Sequence Frankia sp. strain CcI1.17.</title>
        <authorList>
            <person name="Ghodhbane-Gtari F."/>
            <person name="Swanson E."/>
            <person name="Gueddou A."/>
            <person name="Morris K."/>
            <person name="Hezbri K."/>
            <person name="Ktari A."/>
            <person name="Nouioui I."/>
            <person name="Abebe-Akele F."/>
            <person name="Simpson S."/>
            <person name="Thomas K."/>
            <person name="Gtari M."/>
            <person name="Tisa L.S."/>
            <person name="Hurst S."/>
        </authorList>
    </citation>
    <scope>NUCLEOTIDE SEQUENCE [LARGE SCALE GENOMIC DNA]</scope>
    <source>
        <strain evidence="4">Cc1.17</strain>
    </source>
</reference>
<dbReference type="SUPFAM" id="SSF56601">
    <property type="entry name" value="beta-lactamase/transpeptidase-like"/>
    <property type="match status" value="1"/>
</dbReference>
<feature type="domain" description="Beta-lactamase-related" evidence="2">
    <location>
        <begin position="21"/>
        <end position="355"/>
    </location>
</feature>